<dbReference type="Gene3D" id="3.40.50.1820">
    <property type="entry name" value="alpha/beta hydrolase"/>
    <property type="match status" value="1"/>
</dbReference>
<keyword evidence="2" id="KW-0378">Hydrolase</keyword>
<keyword evidence="3" id="KW-1185">Reference proteome</keyword>
<accession>A0ABW8PY58</accession>
<dbReference type="PANTHER" id="PTHR43798">
    <property type="entry name" value="MONOACYLGLYCEROL LIPASE"/>
    <property type="match status" value="1"/>
</dbReference>
<dbReference type="InterPro" id="IPR000639">
    <property type="entry name" value="Epox_hydrolase-like"/>
</dbReference>
<dbReference type="InterPro" id="IPR029058">
    <property type="entry name" value="AB_hydrolase_fold"/>
</dbReference>
<dbReference type="PRINTS" id="PR00111">
    <property type="entry name" value="ABHYDROLASE"/>
</dbReference>
<dbReference type="InterPro" id="IPR000073">
    <property type="entry name" value="AB_hydrolase_1"/>
</dbReference>
<dbReference type="PANTHER" id="PTHR43798:SF33">
    <property type="entry name" value="HYDROLASE, PUTATIVE (AFU_ORTHOLOGUE AFUA_2G14860)-RELATED"/>
    <property type="match status" value="1"/>
</dbReference>
<protein>
    <submittedName>
        <fullName evidence="2">Alpha/beta hydrolase</fullName>
    </submittedName>
</protein>
<dbReference type="RefSeq" id="WP_405338805.1">
    <property type="nucleotide sequence ID" value="NZ_JBANFI010000004.1"/>
</dbReference>
<reference evidence="2 3" key="1">
    <citation type="submission" date="2024-02" db="EMBL/GenBank/DDBJ databases">
        <title>Marinospirillum sp. MEB 164 isolated from Lonar lake sediment.</title>
        <authorList>
            <person name="Joshi A."/>
            <person name="Thite S."/>
        </authorList>
    </citation>
    <scope>NUCLEOTIDE SEQUENCE [LARGE SCALE GENOMIC DNA]</scope>
    <source>
        <strain evidence="2 3">MEB164</strain>
    </source>
</reference>
<dbReference type="Proteomes" id="UP001621714">
    <property type="component" value="Unassembled WGS sequence"/>
</dbReference>
<evidence type="ECO:0000259" key="1">
    <source>
        <dbReference type="Pfam" id="PF00561"/>
    </source>
</evidence>
<proteinExistence type="predicted"/>
<dbReference type="SUPFAM" id="SSF53474">
    <property type="entry name" value="alpha/beta-Hydrolases"/>
    <property type="match status" value="1"/>
</dbReference>
<feature type="domain" description="AB hydrolase-1" evidence="1">
    <location>
        <begin position="59"/>
        <end position="289"/>
    </location>
</feature>
<dbReference type="EMBL" id="JBANFI010000004">
    <property type="protein sequence ID" value="MFK7160766.1"/>
    <property type="molecule type" value="Genomic_DNA"/>
</dbReference>
<sequence length="308" mass="34832">MRLLLALGLFLVGCYWLLPNVFVDPLFKLNRQLSGLTAHQIEVGDHQVHYLAGGEGQQVLVLLHGIFADKDHWVEFVRPLRTDFRILIPDLPGFGASSRLDDASYDYQTQAERLHAFLQLLEVETFHLAGNSMGGTLAARYALDHPQRVASLALIGGPHGVKTAVASEMQRRVAQGEIPLIARDQDEFVALLDLLFVKRPWWPRPLYKQAADQAIQRAESNVRLWQQQQQDPFYLQQHLAELSMPVFTLWGEQDRVFDASGLETLRENLPDGQHELMPQMGHLPMMEAPAAAARRYQAWLASLEASQE</sequence>
<evidence type="ECO:0000313" key="2">
    <source>
        <dbReference type="EMBL" id="MFK7160766.1"/>
    </source>
</evidence>
<organism evidence="2 3">
    <name type="scientific">Marinospirillum alkalitolerans</name>
    <dbReference type="NCBI Taxonomy" id="3123374"/>
    <lineage>
        <taxon>Bacteria</taxon>
        <taxon>Pseudomonadati</taxon>
        <taxon>Pseudomonadota</taxon>
        <taxon>Gammaproteobacteria</taxon>
        <taxon>Oceanospirillales</taxon>
        <taxon>Oceanospirillaceae</taxon>
        <taxon>Marinospirillum</taxon>
    </lineage>
</organism>
<evidence type="ECO:0000313" key="3">
    <source>
        <dbReference type="Proteomes" id="UP001621714"/>
    </source>
</evidence>
<dbReference type="PRINTS" id="PR00412">
    <property type="entry name" value="EPOXHYDRLASE"/>
</dbReference>
<gene>
    <name evidence="2" type="ORF">V6U78_06920</name>
</gene>
<dbReference type="Pfam" id="PF00561">
    <property type="entry name" value="Abhydrolase_1"/>
    <property type="match status" value="1"/>
</dbReference>
<comment type="caution">
    <text evidence="2">The sequence shown here is derived from an EMBL/GenBank/DDBJ whole genome shotgun (WGS) entry which is preliminary data.</text>
</comment>
<dbReference type="InterPro" id="IPR050266">
    <property type="entry name" value="AB_hydrolase_sf"/>
</dbReference>
<name>A0ABW8PY58_9GAMM</name>
<dbReference type="GO" id="GO:0016787">
    <property type="term" value="F:hydrolase activity"/>
    <property type="evidence" value="ECO:0007669"/>
    <property type="project" value="UniProtKB-KW"/>
</dbReference>